<organism evidence="2 3">
    <name type="scientific">Maribacter spongiicola</name>
    <dbReference type="NCBI Taxonomy" id="1206753"/>
    <lineage>
        <taxon>Bacteria</taxon>
        <taxon>Pseudomonadati</taxon>
        <taxon>Bacteroidota</taxon>
        <taxon>Flavobacteriia</taxon>
        <taxon>Flavobacteriales</taxon>
        <taxon>Flavobacteriaceae</taxon>
        <taxon>Maribacter</taxon>
    </lineage>
</organism>
<reference evidence="2 3" key="1">
    <citation type="submission" date="2019-03" db="EMBL/GenBank/DDBJ databases">
        <title>Genomic Encyclopedia of Archaeal and Bacterial Type Strains, Phase II (KMG-II): from individual species to whole genera.</title>
        <authorList>
            <person name="Goeker M."/>
        </authorList>
    </citation>
    <scope>NUCLEOTIDE SEQUENCE [LARGE SCALE GENOMIC DNA]</scope>
    <source>
        <strain evidence="2 3">DSM 25233</strain>
    </source>
</reference>
<dbReference type="Proteomes" id="UP000294749">
    <property type="component" value="Unassembled WGS sequence"/>
</dbReference>
<feature type="transmembrane region" description="Helical" evidence="1">
    <location>
        <begin position="62"/>
        <end position="84"/>
    </location>
</feature>
<gene>
    <name evidence="2" type="ORF">CLV90_2039</name>
</gene>
<dbReference type="AlphaFoldDB" id="A0A4R7K277"/>
<protein>
    <submittedName>
        <fullName evidence="2">Uncharacterized protein</fullName>
    </submittedName>
</protein>
<evidence type="ECO:0000256" key="1">
    <source>
        <dbReference type="SAM" id="Phobius"/>
    </source>
</evidence>
<comment type="caution">
    <text evidence="2">The sequence shown here is derived from an EMBL/GenBank/DDBJ whole genome shotgun (WGS) entry which is preliminary data.</text>
</comment>
<name>A0A4R7K277_9FLAO</name>
<evidence type="ECO:0000313" key="3">
    <source>
        <dbReference type="Proteomes" id="UP000294749"/>
    </source>
</evidence>
<keyword evidence="1" id="KW-1133">Transmembrane helix</keyword>
<keyword evidence="1" id="KW-0472">Membrane</keyword>
<evidence type="ECO:0000313" key="2">
    <source>
        <dbReference type="EMBL" id="TDT44960.1"/>
    </source>
</evidence>
<sequence>MVKYKPILFAICIVFFIIGLLLFNKSRKADYKRKKKLHDNPGVNAYETYDNKLKRERKEKRYGCLGMVGVVFILFSMLVFYWVLGIVL</sequence>
<keyword evidence="1" id="KW-0812">Transmembrane</keyword>
<proteinExistence type="predicted"/>
<keyword evidence="3" id="KW-1185">Reference proteome</keyword>
<feature type="transmembrane region" description="Helical" evidence="1">
    <location>
        <begin position="6"/>
        <end position="24"/>
    </location>
</feature>
<dbReference type="EMBL" id="SOAY01000011">
    <property type="protein sequence ID" value="TDT44960.1"/>
    <property type="molecule type" value="Genomic_DNA"/>
</dbReference>
<dbReference type="RefSeq" id="WP_133687335.1">
    <property type="nucleotide sequence ID" value="NZ_SOAY01000011.1"/>
</dbReference>
<accession>A0A4R7K277</accession>